<feature type="non-terminal residue" evidence="2">
    <location>
        <position position="37"/>
    </location>
</feature>
<sequence>ALRRPGTRSPGDDDDVPAEGAPPAWGDHAVPTPGQGL</sequence>
<protein>
    <submittedName>
        <fullName evidence="2">Uncharacterized protein</fullName>
    </submittedName>
</protein>
<accession>A0A6J4NZ96</accession>
<organism evidence="2">
    <name type="scientific">uncultured Quadrisphaera sp</name>
    <dbReference type="NCBI Taxonomy" id="904978"/>
    <lineage>
        <taxon>Bacteria</taxon>
        <taxon>Bacillati</taxon>
        <taxon>Actinomycetota</taxon>
        <taxon>Actinomycetes</taxon>
        <taxon>Kineosporiales</taxon>
        <taxon>Kineosporiaceae</taxon>
        <taxon>Quadrisphaera</taxon>
        <taxon>environmental samples</taxon>
    </lineage>
</organism>
<name>A0A6J4NZ96_9ACTN</name>
<evidence type="ECO:0000256" key="1">
    <source>
        <dbReference type="SAM" id="MobiDB-lite"/>
    </source>
</evidence>
<dbReference type="AlphaFoldDB" id="A0A6J4NZ96"/>
<feature type="non-terminal residue" evidence="2">
    <location>
        <position position="1"/>
    </location>
</feature>
<evidence type="ECO:0000313" key="2">
    <source>
        <dbReference type="EMBL" id="CAA9401962.1"/>
    </source>
</evidence>
<proteinExistence type="predicted"/>
<gene>
    <name evidence="2" type="ORF">AVDCRST_MAG35-957</name>
</gene>
<reference evidence="2" key="1">
    <citation type="submission" date="2020-02" db="EMBL/GenBank/DDBJ databases">
        <authorList>
            <person name="Meier V. D."/>
        </authorList>
    </citation>
    <scope>NUCLEOTIDE SEQUENCE</scope>
    <source>
        <strain evidence="2">AVDCRST_MAG35</strain>
    </source>
</reference>
<dbReference type="EMBL" id="CADCUY010000197">
    <property type="protein sequence ID" value="CAA9401962.1"/>
    <property type="molecule type" value="Genomic_DNA"/>
</dbReference>
<feature type="region of interest" description="Disordered" evidence="1">
    <location>
        <begin position="1"/>
        <end position="37"/>
    </location>
</feature>